<dbReference type="AlphaFoldDB" id="A0A7K1UEM0"/>
<dbReference type="InterPro" id="IPR003918">
    <property type="entry name" value="NADH_UbQ_OxRdtase"/>
</dbReference>
<organism evidence="11 12">
    <name type="scientific">Nesterenkonia alkaliphila</name>
    <dbReference type="NCBI Taxonomy" id="1463631"/>
    <lineage>
        <taxon>Bacteria</taxon>
        <taxon>Bacillati</taxon>
        <taxon>Actinomycetota</taxon>
        <taxon>Actinomycetes</taxon>
        <taxon>Micrococcales</taxon>
        <taxon>Micrococcaceae</taxon>
        <taxon>Nesterenkonia</taxon>
    </lineage>
</organism>
<feature type="transmembrane region" description="Helical" evidence="9">
    <location>
        <begin position="139"/>
        <end position="156"/>
    </location>
</feature>
<comment type="similarity">
    <text evidence="2">Belongs to the CPA3 antiporters (TC 2.A.63) subunit D family.</text>
</comment>
<feature type="transmembrane region" description="Helical" evidence="9">
    <location>
        <begin position="468"/>
        <end position="495"/>
    </location>
</feature>
<feature type="transmembrane region" description="Helical" evidence="9">
    <location>
        <begin position="412"/>
        <end position="432"/>
    </location>
</feature>
<comment type="caution">
    <text evidence="11">The sequence shown here is derived from an EMBL/GenBank/DDBJ whole genome shotgun (WGS) entry which is preliminary data.</text>
</comment>
<evidence type="ECO:0000256" key="4">
    <source>
        <dbReference type="ARBA" id="ARBA00022692"/>
    </source>
</evidence>
<name>A0A7K1UEM0_9MICC</name>
<feature type="transmembrane region" description="Helical" evidence="9">
    <location>
        <begin position="333"/>
        <end position="353"/>
    </location>
</feature>
<feature type="transmembrane region" description="Helical" evidence="9">
    <location>
        <begin position="277"/>
        <end position="298"/>
    </location>
</feature>
<sequence>MDLSLIEFVPLAVLLPFFGAAFAFAFYRNQATQKAITIGTLIITVVLEIVLLTEIWHSGAHAVNLAGWPAPFGITMVIDRFSALMLVVSSIITLAVLLYAVGQGAAEEKNDAGPVSIFYPTYLILVAGVSNAFLAGDLFNLYVGFEIFLTASYVLLTLGGGEARIRAGVTYVVVSILSSMLFLITIGLVYAATGTVNLADIALKVGELDHGVQLLLHVMLLVAFGIKAAVFPLAFWLPDSYPTAPAPVTAVFAGLLTKVGIYAMIRTETLLFPGERINTALMIVAGLTMIVGILGALAQADIKRMLSFTLISHIGYLVFGLALSSIIGMAATIYYVAHHITIQTTLFLVTGLIERRAGTSNVERLGGLARISPVLAILFFIPAMNLAGIPPFSGFVGKLGMMQGGIAENTWITWILVFASVVTSLLTLLAVARIWARGFWRKAEDVEDPERILIQKSLAHARAANKRLLPATMVVPTAALVALSLVFTVAAGPLMNFSRAAAQDMYERTPYLEAVLGEERVDGVREDLKEFTEGYVIDLDTGDDGAEEFAPVRTSLQPDMETDAKGSTSVDEYDDAAGTGQGEED</sequence>
<feature type="region of interest" description="Disordered" evidence="8">
    <location>
        <begin position="543"/>
        <end position="585"/>
    </location>
</feature>
<evidence type="ECO:0000256" key="7">
    <source>
        <dbReference type="RuleBase" id="RU000320"/>
    </source>
</evidence>
<dbReference type="GO" id="GO:0042773">
    <property type="term" value="P:ATP synthesis coupled electron transport"/>
    <property type="evidence" value="ECO:0007669"/>
    <property type="project" value="InterPro"/>
</dbReference>
<dbReference type="RefSeq" id="WP_157320460.1">
    <property type="nucleotide sequence ID" value="NZ_BMFX01000014.1"/>
</dbReference>
<dbReference type="InterPro" id="IPR050586">
    <property type="entry name" value="CPA3_Na-H_Antiporter_D"/>
</dbReference>
<protein>
    <submittedName>
        <fullName evidence="11">Na+/H+ antiporter subunit D</fullName>
    </submittedName>
</protein>
<evidence type="ECO:0000256" key="1">
    <source>
        <dbReference type="ARBA" id="ARBA00004651"/>
    </source>
</evidence>
<dbReference type="PRINTS" id="PR01437">
    <property type="entry name" value="NUOXDRDTASE4"/>
</dbReference>
<feature type="transmembrane region" description="Helical" evidence="9">
    <location>
        <begin position="374"/>
        <end position="392"/>
    </location>
</feature>
<evidence type="ECO:0000313" key="11">
    <source>
        <dbReference type="EMBL" id="MVT24908.1"/>
    </source>
</evidence>
<dbReference type="NCBIfam" id="NF009308">
    <property type="entry name" value="PRK12665.1"/>
    <property type="match status" value="1"/>
</dbReference>
<dbReference type="EMBL" id="WRPM01000006">
    <property type="protein sequence ID" value="MVT24908.1"/>
    <property type="molecule type" value="Genomic_DNA"/>
</dbReference>
<dbReference type="GO" id="GO:0005886">
    <property type="term" value="C:plasma membrane"/>
    <property type="evidence" value="ECO:0007669"/>
    <property type="project" value="UniProtKB-SubCell"/>
</dbReference>
<feature type="transmembrane region" description="Helical" evidence="9">
    <location>
        <begin position="244"/>
        <end position="265"/>
    </location>
</feature>
<reference evidence="11 12" key="1">
    <citation type="submission" date="2019-12" db="EMBL/GenBank/DDBJ databases">
        <title>Nesterenkonia muleiensis sp. nov., a novel actinobacterium isolated from sap of Populus euphratica.</title>
        <authorList>
            <person name="Wang R."/>
        </authorList>
    </citation>
    <scope>NUCLEOTIDE SEQUENCE [LARGE SCALE GENOMIC DNA]</scope>
    <source>
        <strain evidence="11 12">F10</strain>
    </source>
</reference>
<keyword evidence="6 9" id="KW-0472">Membrane</keyword>
<gene>
    <name evidence="11" type="ORF">GNZ21_00770</name>
</gene>
<evidence type="ECO:0000256" key="9">
    <source>
        <dbReference type="SAM" id="Phobius"/>
    </source>
</evidence>
<evidence type="ECO:0000256" key="2">
    <source>
        <dbReference type="ARBA" id="ARBA00005346"/>
    </source>
</evidence>
<dbReference type="Pfam" id="PF00361">
    <property type="entry name" value="Proton_antipo_M"/>
    <property type="match status" value="1"/>
</dbReference>
<feature type="transmembrane region" description="Helical" evidence="9">
    <location>
        <begin position="77"/>
        <end position="100"/>
    </location>
</feature>
<feature type="transmembrane region" description="Helical" evidence="9">
    <location>
        <begin position="305"/>
        <end position="327"/>
    </location>
</feature>
<feature type="transmembrane region" description="Helical" evidence="9">
    <location>
        <begin position="38"/>
        <end position="57"/>
    </location>
</feature>
<dbReference type="PANTHER" id="PTHR42703:SF1">
    <property type="entry name" value="NA(+)_H(+) ANTIPORTER SUBUNIT D1"/>
    <property type="match status" value="1"/>
</dbReference>
<keyword evidence="3" id="KW-1003">Cell membrane</keyword>
<accession>A0A7K1UEM0</accession>
<dbReference type="OrthoDB" id="9768329at2"/>
<evidence type="ECO:0000256" key="8">
    <source>
        <dbReference type="SAM" id="MobiDB-lite"/>
    </source>
</evidence>
<evidence type="ECO:0000259" key="10">
    <source>
        <dbReference type="Pfam" id="PF00361"/>
    </source>
</evidence>
<proteinExistence type="inferred from homology"/>
<keyword evidence="4 7" id="KW-0812">Transmembrane</keyword>
<evidence type="ECO:0000256" key="6">
    <source>
        <dbReference type="ARBA" id="ARBA00023136"/>
    </source>
</evidence>
<dbReference type="PANTHER" id="PTHR42703">
    <property type="entry name" value="NADH DEHYDROGENASE"/>
    <property type="match status" value="1"/>
</dbReference>
<evidence type="ECO:0000313" key="12">
    <source>
        <dbReference type="Proteomes" id="UP000460157"/>
    </source>
</evidence>
<keyword evidence="12" id="KW-1185">Reference proteome</keyword>
<feature type="transmembrane region" description="Helical" evidence="9">
    <location>
        <begin position="168"/>
        <end position="192"/>
    </location>
</feature>
<dbReference type="InterPro" id="IPR001750">
    <property type="entry name" value="ND/Mrp_TM"/>
</dbReference>
<evidence type="ECO:0000256" key="3">
    <source>
        <dbReference type="ARBA" id="ARBA00022475"/>
    </source>
</evidence>
<feature type="domain" description="NADH:quinone oxidoreductase/Mrp antiporter transmembrane" evidence="10">
    <location>
        <begin position="135"/>
        <end position="423"/>
    </location>
</feature>
<dbReference type="Proteomes" id="UP000460157">
    <property type="component" value="Unassembled WGS sequence"/>
</dbReference>
<keyword evidence="5 9" id="KW-1133">Transmembrane helix</keyword>
<comment type="subcellular location">
    <subcellularLocation>
        <location evidence="1">Cell membrane</location>
        <topology evidence="1">Multi-pass membrane protein</topology>
    </subcellularLocation>
    <subcellularLocation>
        <location evidence="7">Membrane</location>
        <topology evidence="7">Multi-pass membrane protein</topology>
    </subcellularLocation>
</comment>
<feature type="transmembrane region" description="Helical" evidence="9">
    <location>
        <begin position="212"/>
        <end position="237"/>
    </location>
</feature>
<feature type="transmembrane region" description="Helical" evidence="9">
    <location>
        <begin position="112"/>
        <end position="133"/>
    </location>
</feature>
<feature type="transmembrane region" description="Helical" evidence="9">
    <location>
        <begin position="6"/>
        <end position="26"/>
    </location>
</feature>
<dbReference type="GO" id="GO:0008137">
    <property type="term" value="F:NADH dehydrogenase (ubiquinone) activity"/>
    <property type="evidence" value="ECO:0007669"/>
    <property type="project" value="InterPro"/>
</dbReference>
<evidence type="ECO:0000256" key="5">
    <source>
        <dbReference type="ARBA" id="ARBA00022989"/>
    </source>
</evidence>